<sequence>MWEFRKITAIEEPVFNNVLERFYNLGLDGLVRENIQNSLDGKLQESNLPVEVKIKTGNIPVSEIPGIEEIKKHIESLRGENSYTKETIAHMKKEMKKEIVPFISFEDSNTKGLSGAEHGEDFQEGDTWGVYAYKKGVHFMENDVELEKTRGGSHGVGKIACNAASDIHMMFFANCDADGRQHIGGTTQLIEHSLDGVNYRASGYFTRIIDGKYFPFENYFASVFRKDTRGLKIIIPYLRTQYIGENKAICSVCDNFFVAILQKKLVVYVNDYEINDETIHEIVSDPEFYPEQNPAEMKSCFTPLYINTYLEKDPILIQIADKNTEYKFKLYLQYEEEIKRARVAIVRGIGMKIEDKKIKGYVNSPFNGVLIPISSEEDIFLKSLENESHTSLSCDHIKNIKIQENAKRFLNNISNRLGEVFAEILKLQNPSDGKIDTSEVLYSVERNFRKELSKEISTVQLTKGNLKESKTVVKVKGNSKKDKRQEKKKKKESQLKKIINRLTRKSKLEDGDQEKEVSLIPMKPEAVKRIVLREKELLQFDFTNVMEYTGETNCNISMVVIDGTGKPYEKEFNLGKNYREVMDIGQKKICKIEDNKIKNVSIMDGKIQLELKVTDYFNNSLKFMYYVEV</sequence>
<evidence type="ECO:0000256" key="1">
    <source>
        <dbReference type="SAM" id="MobiDB-lite"/>
    </source>
</evidence>
<dbReference type="EMBL" id="CYZA01000001">
    <property type="protein sequence ID" value="CUN39157.1"/>
    <property type="molecule type" value="Genomic_DNA"/>
</dbReference>
<feature type="region of interest" description="Disordered" evidence="1">
    <location>
        <begin position="472"/>
        <end position="493"/>
    </location>
</feature>
<evidence type="ECO:0000313" key="2">
    <source>
        <dbReference type="EMBL" id="CUN39157.1"/>
    </source>
</evidence>
<accession>A0A173WKY7</accession>
<protein>
    <submittedName>
        <fullName evidence="2">Uncharacterized protein</fullName>
    </submittedName>
</protein>
<evidence type="ECO:0000313" key="3">
    <source>
        <dbReference type="Proteomes" id="UP000095447"/>
    </source>
</evidence>
<proteinExistence type="predicted"/>
<name>A0A173WKY7_9FIRM</name>
<gene>
    <name evidence="2" type="ORF">ERS852395_00170</name>
</gene>
<dbReference type="Proteomes" id="UP000095447">
    <property type="component" value="Unassembled WGS sequence"/>
</dbReference>
<dbReference type="RefSeq" id="WP_055052449.1">
    <property type="nucleotide sequence ID" value="NZ_CYZA01000001.1"/>
</dbReference>
<organism evidence="2 3">
    <name type="scientific">Blautia obeum</name>
    <dbReference type="NCBI Taxonomy" id="40520"/>
    <lineage>
        <taxon>Bacteria</taxon>
        <taxon>Bacillati</taxon>
        <taxon>Bacillota</taxon>
        <taxon>Clostridia</taxon>
        <taxon>Lachnospirales</taxon>
        <taxon>Lachnospiraceae</taxon>
        <taxon>Blautia</taxon>
    </lineage>
</organism>
<dbReference type="AlphaFoldDB" id="A0A173WKY7"/>
<reference evidence="2 3" key="1">
    <citation type="submission" date="2015-09" db="EMBL/GenBank/DDBJ databases">
        <authorList>
            <consortium name="Pathogen Informatics"/>
        </authorList>
    </citation>
    <scope>NUCLEOTIDE SEQUENCE [LARGE SCALE GENOMIC DNA]</scope>
    <source>
        <strain evidence="2 3">2789STDY5608838</strain>
    </source>
</reference>